<evidence type="ECO:0000256" key="1">
    <source>
        <dbReference type="SAM" id="Phobius"/>
    </source>
</evidence>
<keyword evidence="1" id="KW-0472">Membrane</keyword>
<accession>A0A1W5LJN7</accession>
<dbReference type="Gene3D" id="1.10.287.3510">
    <property type="match status" value="1"/>
</dbReference>
<reference evidence="2" key="2">
    <citation type="journal article" date="2017" name="BMC Genomics">
        <title>Evolutionarily recent, insertional fission of mitochondrial cox2 into complementary genes in bilaterian Metazoa.</title>
        <authorList>
            <person name="Szafranski P."/>
        </authorList>
    </citation>
    <scope>NUCLEOTIDE SEQUENCE</scope>
</reference>
<feature type="transmembrane region" description="Helical" evidence="1">
    <location>
        <begin position="55"/>
        <end position="77"/>
    </location>
</feature>
<sequence>MMSKLSILMMMFSISLLSTNVTYFLSLLILFEFIVVCMIALIFNNMMGMEAQFLVMFLLVISIAESVLGLTLLIIMVKCHGHENITMLFLLSW</sequence>
<gene>
    <name evidence="2" type="primary">ND4L</name>
</gene>
<keyword evidence="1" id="KW-0812">Transmembrane</keyword>
<proteinExistence type="predicted"/>
<organism evidence="2">
    <name type="scientific">Dielis plumipes fossulana</name>
    <dbReference type="NCBI Taxonomy" id="2977626"/>
    <lineage>
        <taxon>Eukaryota</taxon>
        <taxon>Metazoa</taxon>
        <taxon>Ecdysozoa</taxon>
        <taxon>Arthropoda</taxon>
        <taxon>Hexapoda</taxon>
        <taxon>Insecta</taxon>
        <taxon>Pterygota</taxon>
        <taxon>Neoptera</taxon>
        <taxon>Endopterygota</taxon>
        <taxon>Hymenoptera</taxon>
        <taxon>Apocrita</taxon>
        <taxon>Aculeata</taxon>
        <taxon>Scolioidea</taxon>
        <taxon>Scoliidae</taxon>
        <taxon>Dielis</taxon>
        <taxon>Dielis plumipes</taxon>
    </lineage>
</organism>
<dbReference type="EMBL" id="KT740996">
    <property type="protein sequence ID" value="ANH55765.2"/>
    <property type="molecule type" value="Genomic_DNA"/>
</dbReference>
<keyword evidence="2" id="KW-0496">Mitochondrion</keyword>
<evidence type="ECO:0000313" key="2">
    <source>
        <dbReference type="EMBL" id="ANH55765.2"/>
    </source>
</evidence>
<feature type="transmembrane region" description="Helical" evidence="1">
    <location>
        <begin position="21"/>
        <end position="43"/>
    </location>
</feature>
<dbReference type="AlphaFoldDB" id="A0A1W5LJN7"/>
<protein>
    <submittedName>
        <fullName evidence="2">NADH dehydrogenase subunit 4L</fullName>
    </submittedName>
</protein>
<keyword evidence="1" id="KW-1133">Transmembrane helix</keyword>
<geneLocation type="mitochondrion" evidence="2"/>
<reference evidence="2" key="1">
    <citation type="submission" date="2015-09" db="EMBL/GenBank/DDBJ databases">
        <authorList>
            <person name="Szafranski P."/>
        </authorList>
    </citation>
    <scope>NUCLEOTIDE SEQUENCE</scope>
</reference>
<name>A0A1W5LJN7_9HYME</name>